<dbReference type="InterPro" id="IPR052513">
    <property type="entry name" value="Thioester_dehydratase-like"/>
</dbReference>
<name>A0ABP3G889_9ACTN</name>
<protein>
    <recommendedName>
        <fullName evidence="6">Benzoylsuccinyl-CoA thiolase</fullName>
    </recommendedName>
</protein>
<evidence type="ECO:0000256" key="1">
    <source>
        <dbReference type="SAM" id="MobiDB-lite"/>
    </source>
</evidence>
<sequence length="180" mass="19047">MAQPAPEPELAAEPGAERMAEPGAEPAAERVAERVAESAAAGAPVSVVDGWFTVDPPRLTGTRCTACGTVYFPPQTLTCRNPACDGEDLVPTPLSRRGRIWSYADARYRPPPPYVSGEDFEPYAIAAVELAAERIIVLGQVVRGVGVGDLAVGMTAELVVEELDPGHLVWKWRPVAGEGA</sequence>
<feature type="domain" description="ChsH2 C-terminal OB-fold" evidence="2">
    <location>
        <begin position="93"/>
        <end position="160"/>
    </location>
</feature>
<proteinExistence type="predicted"/>
<evidence type="ECO:0000313" key="4">
    <source>
        <dbReference type="EMBL" id="GAA0336801.1"/>
    </source>
</evidence>
<reference evidence="5" key="1">
    <citation type="journal article" date="2019" name="Int. J. Syst. Evol. Microbiol.">
        <title>The Global Catalogue of Microorganisms (GCM) 10K type strain sequencing project: providing services to taxonomists for standard genome sequencing and annotation.</title>
        <authorList>
            <consortium name="The Broad Institute Genomics Platform"/>
            <consortium name="The Broad Institute Genome Sequencing Center for Infectious Disease"/>
            <person name="Wu L."/>
            <person name="Ma J."/>
        </authorList>
    </citation>
    <scope>NUCLEOTIDE SEQUENCE [LARGE SCALE GENOMIC DNA]</scope>
    <source>
        <strain evidence="5">JCM 3146</strain>
    </source>
</reference>
<evidence type="ECO:0008006" key="6">
    <source>
        <dbReference type="Google" id="ProtNLM"/>
    </source>
</evidence>
<dbReference type="RefSeq" id="WP_252807069.1">
    <property type="nucleotide sequence ID" value="NZ_BAAABM010000017.1"/>
</dbReference>
<dbReference type="SUPFAM" id="SSF50249">
    <property type="entry name" value="Nucleic acid-binding proteins"/>
    <property type="match status" value="1"/>
</dbReference>
<feature type="region of interest" description="Disordered" evidence="1">
    <location>
        <begin position="1"/>
        <end position="31"/>
    </location>
</feature>
<dbReference type="PANTHER" id="PTHR34075:SF5">
    <property type="entry name" value="BLR3430 PROTEIN"/>
    <property type="match status" value="1"/>
</dbReference>
<dbReference type="Pfam" id="PF01796">
    <property type="entry name" value="OB_ChsH2_C"/>
    <property type="match status" value="1"/>
</dbReference>
<keyword evidence="5" id="KW-1185">Reference proteome</keyword>
<feature type="domain" description="ChsH2 rubredoxin-like zinc ribbon" evidence="3">
    <location>
        <begin position="57"/>
        <end position="89"/>
    </location>
</feature>
<dbReference type="PANTHER" id="PTHR34075">
    <property type="entry name" value="BLR3430 PROTEIN"/>
    <property type="match status" value="1"/>
</dbReference>
<dbReference type="Pfam" id="PF12172">
    <property type="entry name" value="zf-ChsH2"/>
    <property type="match status" value="1"/>
</dbReference>
<accession>A0ABP3G889</accession>
<comment type="caution">
    <text evidence="4">The sequence shown here is derived from an EMBL/GenBank/DDBJ whole genome shotgun (WGS) entry which is preliminary data.</text>
</comment>
<dbReference type="InterPro" id="IPR002878">
    <property type="entry name" value="ChsH2_C"/>
</dbReference>
<dbReference type="Proteomes" id="UP001501822">
    <property type="component" value="Unassembled WGS sequence"/>
</dbReference>
<dbReference type="InterPro" id="IPR022002">
    <property type="entry name" value="ChsH2_Znr"/>
</dbReference>
<dbReference type="EMBL" id="BAAABM010000017">
    <property type="protein sequence ID" value="GAA0336801.1"/>
    <property type="molecule type" value="Genomic_DNA"/>
</dbReference>
<evidence type="ECO:0000313" key="5">
    <source>
        <dbReference type="Proteomes" id="UP001501822"/>
    </source>
</evidence>
<evidence type="ECO:0000259" key="2">
    <source>
        <dbReference type="Pfam" id="PF01796"/>
    </source>
</evidence>
<dbReference type="InterPro" id="IPR012340">
    <property type="entry name" value="NA-bd_OB-fold"/>
</dbReference>
<gene>
    <name evidence="4" type="ORF">GCM10010151_28090</name>
</gene>
<evidence type="ECO:0000259" key="3">
    <source>
        <dbReference type="Pfam" id="PF12172"/>
    </source>
</evidence>
<organism evidence="4 5">
    <name type="scientific">Actinoallomurus spadix</name>
    <dbReference type="NCBI Taxonomy" id="79912"/>
    <lineage>
        <taxon>Bacteria</taxon>
        <taxon>Bacillati</taxon>
        <taxon>Actinomycetota</taxon>
        <taxon>Actinomycetes</taxon>
        <taxon>Streptosporangiales</taxon>
        <taxon>Thermomonosporaceae</taxon>
        <taxon>Actinoallomurus</taxon>
    </lineage>
</organism>